<keyword evidence="2" id="KW-1185">Reference proteome</keyword>
<dbReference type="FunCoup" id="A0A0J6ZMH2">
    <property type="interactions" value="24"/>
</dbReference>
<organism evidence="1 2">
    <name type="scientific">Megasphaera cerevisiae DSM 20462</name>
    <dbReference type="NCBI Taxonomy" id="1122219"/>
    <lineage>
        <taxon>Bacteria</taxon>
        <taxon>Bacillati</taxon>
        <taxon>Bacillota</taxon>
        <taxon>Negativicutes</taxon>
        <taxon>Veillonellales</taxon>
        <taxon>Veillonellaceae</taxon>
        <taxon>Megasphaera</taxon>
    </lineage>
</organism>
<name>A0A0J6ZMH2_9FIRM</name>
<proteinExistence type="predicted"/>
<sequence>MRQNTVDISRYLPEFLQKDGNFKAVTDASSLEHERVRTELQDIFAQFFVDTATWGLSMWERVFDLTPAADEIDEYRRNQILLKMRGAGMSTVAAMTQIVNTYGSGYIVEDNAKYNFSIYCSAEAAALVKMKQQIEIYKPAHLGYTIYLGYSWNGNIIFDGTHTYSASVEEGG</sequence>
<evidence type="ECO:0008006" key="3">
    <source>
        <dbReference type="Google" id="ProtNLM"/>
    </source>
</evidence>
<dbReference type="AlphaFoldDB" id="A0A0J6ZMH2"/>
<protein>
    <recommendedName>
        <fullName evidence="3">Phage portal protein</fullName>
    </recommendedName>
</protein>
<comment type="caution">
    <text evidence="1">The sequence shown here is derived from an EMBL/GenBank/DDBJ whole genome shotgun (WGS) entry which is preliminary data.</text>
</comment>
<dbReference type="InterPro" id="IPR018755">
    <property type="entry name" value="Phage_Mu_Gp48"/>
</dbReference>
<dbReference type="EMBL" id="LEKT01000034">
    <property type="protein sequence ID" value="KMO86086.1"/>
    <property type="molecule type" value="Genomic_DNA"/>
</dbReference>
<dbReference type="RefSeq" id="WP_048514723.1">
    <property type="nucleotide sequence ID" value="NZ_FUXD01000029.1"/>
</dbReference>
<evidence type="ECO:0000313" key="1">
    <source>
        <dbReference type="EMBL" id="KMO86086.1"/>
    </source>
</evidence>
<dbReference type="PATRIC" id="fig|1122219.3.peg.1826"/>
<accession>A0A0J6ZMH2</accession>
<dbReference type="Proteomes" id="UP000036503">
    <property type="component" value="Unassembled WGS sequence"/>
</dbReference>
<dbReference type="InParanoid" id="A0A0J6ZMH2"/>
<reference evidence="1 2" key="1">
    <citation type="submission" date="2015-06" db="EMBL/GenBank/DDBJ databases">
        <title>Draft genome sequence of beer spoilage bacterium Megasphaera cerevisiae type strain 20462.</title>
        <authorList>
            <person name="Kutumbaka K."/>
            <person name="Pasmowitz J."/>
            <person name="Mategko J."/>
            <person name="Reyes D."/>
            <person name="Friedrich A."/>
            <person name="Han S."/>
            <person name="Martens-Habbena W."/>
            <person name="Neal-McKinney J."/>
            <person name="Janagama H.K."/>
            <person name="Nadala C."/>
            <person name="Samadpour M."/>
        </authorList>
    </citation>
    <scope>NUCLEOTIDE SEQUENCE [LARGE SCALE GENOMIC DNA]</scope>
    <source>
        <strain evidence="1 2">DSM 20462</strain>
    </source>
</reference>
<dbReference type="Pfam" id="PF10076">
    <property type="entry name" value="Phage_Mu_Gp48"/>
    <property type="match status" value="1"/>
</dbReference>
<evidence type="ECO:0000313" key="2">
    <source>
        <dbReference type="Proteomes" id="UP000036503"/>
    </source>
</evidence>
<gene>
    <name evidence="1" type="ORF">AB840_09970</name>
</gene>